<dbReference type="OrthoDB" id="1546383at2759"/>
<feature type="chain" id="PRO_5035430362" evidence="1">
    <location>
        <begin position="22"/>
        <end position="110"/>
    </location>
</feature>
<reference evidence="2" key="1">
    <citation type="journal article" date="2017" name="Gigascience">
        <title>The genome draft of coconut (Cocos nucifera).</title>
        <authorList>
            <person name="Xiao Y."/>
            <person name="Xu P."/>
            <person name="Fan H."/>
            <person name="Baudouin L."/>
            <person name="Xia W."/>
            <person name="Bocs S."/>
            <person name="Xu J."/>
            <person name="Li Q."/>
            <person name="Guo A."/>
            <person name="Zhou L."/>
            <person name="Li J."/>
            <person name="Wu Y."/>
            <person name="Ma Z."/>
            <person name="Armero A."/>
            <person name="Issali A.E."/>
            <person name="Liu N."/>
            <person name="Peng M."/>
            <person name="Yang Y."/>
        </authorList>
    </citation>
    <scope>NUCLEOTIDE SEQUENCE</scope>
    <source>
        <tissue evidence="2">Spear leaf of Hainan Tall coconut</tissue>
    </source>
</reference>
<organism evidence="2 3">
    <name type="scientific">Cocos nucifera</name>
    <name type="common">Coconut palm</name>
    <dbReference type="NCBI Taxonomy" id="13894"/>
    <lineage>
        <taxon>Eukaryota</taxon>
        <taxon>Viridiplantae</taxon>
        <taxon>Streptophyta</taxon>
        <taxon>Embryophyta</taxon>
        <taxon>Tracheophyta</taxon>
        <taxon>Spermatophyta</taxon>
        <taxon>Magnoliopsida</taxon>
        <taxon>Liliopsida</taxon>
        <taxon>Arecaceae</taxon>
        <taxon>Arecoideae</taxon>
        <taxon>Cocoseae</taxon>
        <taxon>Attaleinae</taxon>
        <taxon>Cocos</taxon>
    </lineage>
</organism>
<protein>
    <submittedName>
        <fullName evidence="2">Uncharacterized protein</fullName>
    </submittedName>
</protein>
<proteinExistence type="predicted"/>
<dbReference type="AlphaFoldDB" id="A0A8K0IDY2"/>
<feature type="signal peptide" evidence="1">
    <location>
        <begin position="1"/>
        <end position="21"/>
    </location>
</feature>
<evidence type="ECO:0000313" key="3">
    <source>
        <dbReference type="Proteomes" id="UP000797356"/>
    </source>
</evidence>
<reference evidence="2" key="2">
    <citation type="submission" date="2019-07" db="EMBL/GenBank/DDBJ databases">
        <authorList>
            <person name="Yang Y."/>
            <person name="Bocs S."/>
            <person name="Baudouin L."/>
        </authorList>
    </citation>
    <scope>NUCLEOTIDE SEQUENCE</scope>
    <source>
        <tissue evidence="2">Spear leaf of Hainan Tall coconut</tissue>
    </source>
</reference>
<evidence type="ECO:0000313" key="2">
    <source>
        <dbReference type="EMBL" id="KAG1354053.1"/>
    </source>
</evidence>
<name>A0A8K0IDY2_COCNU</name>
<keyword evidence="3" id="KW-1185">Reference proteome</keyword>
<dbReference type="Proteomes" id="UP000797356">
    <property type="component" value="Chromosome 7"/>
</dbReference>
<comment type="caution">
    <text evidence="2">The sequence shown here is derived from an EMBL/GenBank/DDBJ whole genome shotgun (WGS) entry which is preliminary data.</text>
</comment>
<sequence length="110" mass="11393">MAANAWVALAIVLATLLGTHAGDPDITSDFVVPDGVTPDANFFTFKGLKQALWGAPMDPPVKVTKASQVEFPALMGLCLGGSGIDKDALAKSFKTDAQTIDKLVSANTMG</sequence>
<evidence type="ECO:0000256" key="1">
    <source>
        <dbReference type="SAM" id="SignalP"/>
    </source>
</evidence>
<accession>A0A8K0IDY2</accession>
<keyword evidence="1" id="KW-0732">Signal</keyword>
<dbReference type="EMBL" id="CM017878">
    <property type="protein sequence ID" value="KAG1354053.1"/>
    <property type="molecule type" value="Genomic_DNA"/>
</dbReference>
<gene>
    <name evidence="2" type="ORF">COCNU_07G001650</name>
</gene>